<comment type="caution">
    <text evidence="1">The sequence shown here is derived from an EMBL/GenBank/DDBJ whole genome shotgun (WGS) entry which is preliminary data.</text>
</comment>
<sequence>MGQKKLSIPIITDVDRNIDGVEMIRCSYYSVQSDSPIPNWSISTVNNNSSILLLNIEAILLGPTNKGDEFDSVEDIDSMYIFAEQNQGLFVDINDIWVPFHWFGVEKVEQGLVYRISQEKFSLCWKLRHDYISFDEFNTEIAYQEDIKLRFSQKETNAFNDWTKAQIFRSREIYQESRGDYLQKFKE</sequence>
<gene>
    <name evidence="1" type="ORF">H7F21_08880</name>
</gene>
<evidence type="ECO:0000313" key="2">
    <source>
        <dbReference type="Proteomes" id="UP000533900"/>
    </source>
</evidence>
<evidence type="ECO:0000313" key="1">
    <source>
        <dbReference type="EMBL" id="MBC2845205.1"/>
    </source>
</evidence>
<dbReference type="RefSeq" id="WP_185788915.1">
    <property type="nucleotide sequence ID" value="NZ_JACLCP010000002.1"/>
</dbReference>
<dbReference type="Proteomes" id="UP000533900">
    <property type="component" value="Unassembled WGS sequence"/>
</dbReference>
<dbReference type="EMBL" id="JACLCP010000002">
    <property type="protein sequence ID" value="MBC2845205.1"/>
    <property type="molecule type" value="Genomic_DNA"/>
</dbReference>
<accession>A0A842IR59</accession>
<name>A0A842IR59_9FLAO</name>
<dbReference type="AlphaFoldDB" id="A0A842IR59"/>
<reference evidence="1" key="1">
    <citation type="submission" date="2020-08" db="EMBL/GenBank/DDBJ databases">
        <title>Winogradskyella ouciana sp. nov., isolated from the hadal seawater of the Mariana Trench.</title>
        <authorList>
            <person name="He X."/>
        </authorList>
    </citation>
    <scope>NUCLEOTIDE SEQUENCE [LARGE SCALE GENOMIC DNA]</scope>
    <source>
        <strain evidence="1">KCTC 52348</strain>
    </source>
</reference>
<protein>
    <submittedName>
        <fullName evidence="1">Uncharacterized protein</fullName>
    </submittedName>
</protein>
<keyword evidence="2" id="KW-1185">Reference proteome</keyword>
<organism evidence="1 2">
    <name type="scientific">Winogradskyella flava</name>
    <dbReference type="NCBI Taxonomy" id="1884876"/>
    <lineage>
        <taxon>Bacteria</taxon>
        <taxon>Pseudomonadati</taxon>
        <taxon>Bacteroidota</taxon>
        <taxon>Flavobacteriia</taxon>
        <taxon>Flavobacteriales</taxon>
        <taxon>Flavobacteriaceae</taxon>
        <taxon>Winogradskyella</taxon>
    </lineage>
</organism>
<proteinExistence type="predicted"/>